<dbReference type="InterPro" id="IPR011009">
    <property type="entry name" value="Kinase-like_dom_sf"/>
</dbReference>
<dbReference type="Gene3D" id="3.30.200.20">
    <property type="entry name" value="Phosphorylase Kinase, domain 1"/>
    <property type="match status" value="1"/>
</dbReference>
<dbReference type="EMBL" id="JBHSXX010000001">
    <property type="protein sequence ID" value="MFC6866185.1"/>
    <property type="molecule type" value="Genomic_DNA"/>
</dbReference>
<dbReference type="InterPro" id="IPR051678">
    <property type="entry name" value="AGP_Transferase"/>
</dbReference>
<evidence type="ECO:0000313" key="2">
    <source>
        <dbReference type="EMBL" id="MFC6866185.1"/>
    </source>
</evidence>
<comment type="caution">
    <text evidence="2">The sequence shown here is derived from an EMBL/GenBank/DDBJ whole genome shotgun (WGS) entry which is preliminary data.</text>
</comment>
<dbReference type="PANTHER" id="PTHR21310:SF40">
    <property type="entry name" value="AMINOGLYCOSIDE PHOSPHOTRANSFERASE DOMAIN-CONTAINING PROTEIN-RELATED"/>
    <property type="match status" value="1"/>
</dbReference>
<gene>
    <name evidence="2" type="ORF">ACFQGD_03420</name>
</gene>
<dbReference type="PANTHER" id="PTHR21310">
    <property type="entry name" value="AMINOGLYCOSIDE PHOSPHOTRANSFERASE-RELATED-RELATED"/>
    <property type="match status" value="1"/>
</dbReference>
<dbReference type="InterPro" id="IPR041726">
    <property type="entry name" value="ACAD10_11_N"/>
</dbReference>
<name>A0ABW2BT88_9PSEU</name>
<dbReference type="Pfam" id="PF01636">
    <property type="entry name" value="APH"/>
    <property type="match status" value="1"/>
</dbReference>
<organism evidence="2 3">
    <name type="scientific">Haloechinothrix salitolerans</name>
    <dbReference type="NCBI Taxonomy" id="926830"/>
    <lineage>
        <taxon>Bacteria</taxon>
        <taxon>Bacillati</taxon>
        <taxon>Actinomycetota</taxon>
        <taxon>Actinomycetes</taxon>
        <taxon>Pseudonocardiales</taxon>
        <taxon>Pseudonocardiaceae</taxon>
        <taxon>Haloechinothrix</taxon>
    </lineage>
</organism>
<evidence type="ECO:0000259" key="1">
    <source>
        <dbReference type="Pfam" id="PF01636"/>
    </source>
</evidence>
<dbReference type="Proteomes" id="UP001596337">
    <property type="component" value="Unassembled WGS sequence"/>
</dbReference>
<dbReference type="SUPFAM" id="SSF56112">
    <property type="entry name" value="Protein kinase-like (PK-like)"/>
    <property type="match status" value="1"/>
</dbReference>
<dbReference type="RefSeq" id="WP_345407288.1">
    <property type="nucleotide sequence ID" value="NZ_BAABLA010000123.1"/>
</dbReference>
<keyword evidence="3" id="KW-1185">Reference proteome</keyword>
<feature type="domain" description="Aminoglycoside phosphotransferase" evidence="1">
    <location>
        <begin position="29"/>
        <end position="254"/>
    </location>
</feature>
<dbReference type="CDD" id="cd05154">
    <property type="entry name" value="ACAD10_11_N-like"/>
    <property type="match status" value="1"/>
</dbReference>
<proteinExistence type="predicted"/>
<sequence>MTASTACDGKLAKWLGDRVPALAPPLRSRRIGAGQSNVTVLLTDAAGTEWILRRPPLADGGSAAHGVHREARILHALAGTAVPVPEVVATGVDEAGIDGPFAVMARARGIPLAEEHDATALTASERMWLATDVVAVLAELHALNPDEIGLADLGSRDNYVARQIRRMVRNWRTWGEDSAADPAWRACRARLEANVPEQHDVVLAHGDFRLANLLVAEGRVTAVLDWELCTLGDPLADLAWLVDDWRAPDEPAIAMPSPTRAGGFADRTELIADYVTRTGRDVGSLDYYRAFTHWKAATLLQGVLLRRRAGELGEHGAPDLTELERTIRYLLDEALELAG</sequence>
<accession>A0ABW2BT88</accession>
<reference evidence="3" key="1">
    <citation type="journal article" date="2019" name="Int. J. Syst. Evol. Microbiol.">
        <title>The Global Catalogue of Microorganisms (GCM) 10K type strain sequencing project: providing services to taxonomists for standard genome sequencing and annotation.</title>
        <authorList>
            <consortium name="The Broad Institute Genomics Platform"/>
            <consortium name="The Broad Institute Genome Sequencing Center for Infectious Disease"/>
            <person name="Wu L."/>
            <person name="Ma J."/>
        </authorList>
    </citation>
    <scope>NUCLEOTIDE SEQUENCE [LARGE SCALE GENOMIC DNA]</scope>
    <source>
        <strain evidence="3">KCTC 32255</strain>
    </source>
</reference>
<protein>
    <submittedName>
        <fullName evidence="2">Phosphotransferase family protein</fullName>
    </submittedName>
</protein>
<dbReference type="Gene3D" id="3.90.1200.10">
    <property type="match status" value="1"/>
</dbReference>
<dbReference type="InterPro" id="IPR002575">
    <property type="entry name" value="Aminoglycoside_PTrfase"/>
</dbReference>
<evidence type="ECO:0000313" key="3">
    <source>
        <dbReference type="Proteomes" id="UP001596337"/>
    </source>
</evidence>